<dbReference type="EMBL" id="LR215048">
    <property type="protein sequence ID" value="VEU80223.1"/>
    <property type="molecule type" value="Genomic_DNA"/>
</dbReference>
<dbReference type="InterPro" id="IPR011235">
    <property type="entry name" value="MepB-like"/>
</dbReference>
<dbReference type="InterPro" id="IPR038231">
    <property type="entry name" value="MepB-like_sf"/>
</dbReference>
<dbReference type="STRING" id="1278311.GCA_000428705_01158"/>
<dbReference type="Gene3D" id="3.40.1350.140">
    <property type="entry name" value="MepB-like"/>
    <property type="match status" value="1"/>
</dbReference>
<protein>
    <submittedName>
        <fullName evidence="1">MepB protein</fullName>
    </submittedName>
</protein>
<accession>A0A449BCQ0</accession>
<keyword evidence="2" id="KW-1185">Reference proteome</keyword>
<evidence type="ECO:0000313" key="2">
    <source>
        <dbReference type="Proteomes" id="UP000289841"/>
    </source>
</evidence>
<reference evidence="1 2" key="1">
    <citation type="submission" date="2019-01" db="EMBL/GenBank/DDBJ databases">
        <authorList>
            <consortium name="Pathogen Informatics"/>
        </authorList>
    </citation>
    <scope>NUCLEOTIDE SEQUENCE [LARGE SCALE GENOMIC DNA]</scope>
    <source>
        <strain evidence="1 2">NCTC10138</strain>
    </source>
</reference>
<evidence type="ECO:0000313" key="1">
    <source>
        <dbReference type="EMBL" id="VEU80223.1"/>
    </source>
</evidence>
<dbReference type="Proteomes" id="UP000289841">
    <property type="component" value="Chromosome"/>
</dbReference>
<dbReference type="Pfam" id="PF08877">
    <property type="entry name" value="MepB-like"/>
    <property type="match status" value="1"/>
</dbReference>
<dbReference type="KEGG" id="aaxa:NCTC10138_00582"/>
<dbReference type="PIRSF" id="PIRSF032285">
    <property type="entry name" value="UCP032285"/>
    <property type="match status" value="1"/>
</dbReference>
<name>A0A449BCQ0_HAPAX</name>
<sequence length="148" mass="17623">MKSIEIIKNVFSDYKLLFNENNNSDYEGFVFESLNRTYRSRLCKKTPKKVGYFVAIWEKDSNNKNTAFSSEDNVDAYIINIIDENRKGYFLFPKDILISKKILKDKNQNGKMAFRVYPSWINELNDTAKKTKEWQNKYFIDLSNNWNV</sequence>
<gene>
    <name evidence="1" type="ORF">NCTC10138_00582</name>
</gene>
<organism evidence="1 2">
    <name type="scientific">Haploplasma axanthum</name>
    <name type="common">Acholeplasma axanthum</name>
    <dbReference type="NCBI Taxonomy" id="29552"/>
    <lineage>
        <taxon>Bacteria</taxon>
        <taxon>Bacillati</taxon>
        <taxon>Mycoplasmatota</taxon>
        <taxon>Mollicutes</taxon>
        <taxon>Acholeplasmatales</taxon>
        <taxon>Acholeplasmataceae</taxon>
        <taxon>Haploplasma</taxon>
    </lineage>
</organism>
<dbReference type="AlphaFoldDB" id="A0A449BCQ0"/>
<proteinExistence type="predicted"/>